<dbReference type="EMBL" id="BARW01033842">
    <property type="protein sequence ID" value="GAJ14044.1"/>
    <property type="molecule type" value="Genomic_DNA"/>
</dbReference>
<proteinExistence type="predicted"/>
<protein>
    <submittedName>
        <fullName evidence="1">Uncharacterized protein</fullName>
    </submittedName>
</protein>
<evidence type="ECO:0000313" key="1">
    <source>
        <dbReference type="EMBL" id="GAJ14044.1"/>
    </source>
</evidence>
<name>X1U9A5_9ZZZZ</name>
<reference evidence="1" key="1">
    <citation type="journal article" date="2014" name="Front. Microbiol.">
        <title>High frequency of phylogenetically diverse reductive dehalogenase-homologous genes in deep subseafloor sedimentary metagenomes.</title>
        <authorList>
            <person name="Kawai M."/>
            <person name="Futagami T."/>
            <person name="Toyoda A."/>
            <person name="Takaki Y."/>
            <person name="Nishi S."/>
            <person name="Hori S."/>
            <person name="Arai W."/>
            <person name="Tsubouchi T."/>
            <person name="Morono Y."/>
            <person name="Uchiyama I."/>
            <person name="Ito T."/>
            <person name="Fujiyama A."/>
            <person name="Inagaki F."/>
            <person name="Takami H."/>
        </authorList>
    </citation>
    <scope>NUCLEOTIDE SEQUENCE</scope>
    <source>
        <strain evidence="1">Expedition CK06-06</strain>
    </source>
</reference>
<gene>
    <name evidence="1" type="ORF">S12H4_53206</name>
</gene>
<dbReference type="AlphaFoldDB" id="X1U9A5"/>
<sequence>MSENKEKSFLRYEIKGSPAFAVVRIYLEQPGQQVRAEG</sequence>
<comment type="caution">
    <text evidence="1">The sequence shown here is derived from an EMBL/GenBank/DDBJ whole genome shotgun (WGS) entry which is preliminary data.</text>
</comment>
<accession>X1U9A5</accession>
<feature type="non-terminal residue" evidence="1">
    <location>
        <position position="38"/>
    </location>
</feature>
<organism evidence="1">
    <name type="scientific">marine sediment metagenome</name>
    <dbReference type="NCBI Taxonomy" id="412755"/>
    <lineage>
        <taxon>unclassified sequences</taxon>
        <taxon>metagenomes</taxon>
        <taxon>ecological metagenomes</taxon>
    </lineage>
</organism>